<dbReference type="SUPFAM" id="SSF51306">
    <property type="entry name" value="LexA/Signal peptidase"/>
    <property type="match status" value="1"/>
</dbReference>
<keyword evidence="3" id="KW-1185">Reference proteome</keyword>
<evidence type="ECO:0000259" key="1">
    <source>
        <dbReference type="Pfam" id="PF00717"/>
    </source>
</evidence>
<organism evidence="2 3">
    <name type="scientific">Patiriisocius marinistellae</name>
    <dbReference type="NCBI Taxonomy" id="2494560"/>
    <lineage>
        <taxon>Bacteria</taxon>
        <taxon>Pseudomonadati</taxon>
        <taxon>Bacteroidota</taxon>
        <taxon>Flavobacteriia</taxon>
        <taxon>Flavobacteriales</taxon>
        <taxon>Flavobacteriaceae</taxon>
        <taxon>Patiriisocius</taxon>
    </lineage>
</organism>
<dbReference type="Proteomes" id="UP000326994">
    <property type="component" value="Unassembled WGS sequence"/>
</dbReference>
<reference evidence="2 3" key="1">
    <citation type="submission" date="2019-08" db="EMBL/GenBank/DDBJ databases">
        <title>Ulvibacter marinistellae sp. nov., isolated from a starfish, Patiria pectinifera.</title>
        <authorList>
            <person name="Kawano K."/>
            <person name="Ushijima N."/>
            <person name="Kihara M."/>
            <person name="Itoh H."/>
        </authorList>
    </citation>
    <scope>NUCLEOTIDE SEQUENCE [LARGE SCALE GENOMIC DNA]</scope>
    <source>
        <strain evidence="2 3">KK4</strain>
    </source>
</reference>
<dbReference type="Gene3D" id="2.10.109.10">
    <property type="entry name" value="Umud Fragment, subunit A"/>
    <property type="match status" value="1"/>
</dbReference>
<evidence type="ECO:0000313" key="2">
    <source>
        <dbReference type="EMBL" id="GEQ86190.1"/>
    </source>
</evidence>
<protein>
    <submittedName>
        <fullName evidence="2">Protein impA</fullName>
    </submittedName>
</protein>
<proteinExistence type="predicted"/>
<dbReference type="InterPro" id="IPR036286">
    <property type="entry name" value="LexA/Signal_pep-like_sf"/>
</dbReference>
<dbReference type="AlphaFoldDB" id="A0A5J4FVW5"/>
<accession>A0A5J4FVW5</accession>
<evidence type="ECO:0000313" key="3">
    <source>
        <dbReference type="Proteomes" id="UP000326994"/>
    </source>
</evidence>
<dbReference type="RefSeq" id="WP_151894115.1">
    <property type="nucleotide sequence ID" value="NZ_BKCF01000002.1"/>
</dbReference>
<dbReference type="InterPro" id="IPR015927">
    <property type="entry name" value="Peptidase_S24_S26A/B/C"/>
</dbReference>
<sequence>MEDTIIGKIKKQDARHESEVSKQTGFPSPATHYLEPSIDLNKELTQQKDATFYVRVEGDAWSQFSILNNDVLIIDKAITPRAGDLALVVEEGDFNVIYIPLSSSTHSFTLWGVITYIIHKVK</sequence>
<dbReference type="OrthoDB" id="9787787at2"/>
<dbReference type="Pfam" id="PF00717">
    <property type="entry name" value="Peptidase_S24"/>
    <property type="match status" value="1"/>
</dbReference>
<name>A0A5J4FVW5_9FLAO</name>
<gene>
    <name evidence="2" type="ORF">ULMS_16980</name>
</gene>
<feature type="domain" description="Peptidase S24/S26A/S26B/S26C" evidence="1">
    <location>
        <begin position="22"/>
        <end position="94"/>
    </location>
</feature>
<comment type="caution">
    <text evidence="2">The sequence shown here is derived from an EMBL/GenBank/DDBJ whole genome shotgun (WGS) entry which is preliminary data.</text>
</comment>
<dbReference type="EMBL" id="BKCF01000002">
    <property type="protein sequence ID" value="GEQ86190.1"/>
    <property type="molecule type" value="Genomic_DNA"/>
</dbReference>